<sequence>MGSEGVFDLEDLASRYDTQVLREYLLEQEGQPRPAVQTEDAADPPALSEVYELRPRCFRRIRLLLAVNFFAYWTAVSHCGYTFYLHVEEFGTKALPPLEVCVLLVFILGTQATLEFAAAVCLTQPLRASEPRSVGFVAWDAMAWVTGAGARCAVLLDVLCLALMRRGSSLLFLLS</sequence>
<reference evidence="2" key="1">
    <citation type="submission" date="2021-02" db="EMBL/GenBank/DDBJ databases">
        <authorList>
            <person name="Dougan E. K."/>
            <person name="Rhodes N."/>
            <person name="Thang M."/>
            <person name="Chan C."/>
        </authorList>
    </citation>
    <scope>NUCLEOTIDE SEQUENCE</scope>
</reference>
<protein>
    <submittedName>
        <fullName evidence="2">Uncharacterized protein</fullName>
    </submittedName>
</protein>
<keyword evidence="1" id="KW-0812">Transmembrane</keyword>
<organism evidence="2 3">
    <name type="scientific">Polarella glacialis</name>
    <name type="common">Dinoflagellate</name>
    <dbReference type="NCBI Taxonomy" id="89957"/>
    <lineage>
        <taxon>Eukaryota</taxon>
        <taxon>Sar</taxon>
        <taxon>Alveolata</taxon>
        <taxon>Dinophyceae</taxon>
        <taxon>Suessiales</taxon>
        <taxon>Suessiaceae</taxon>
        <taxon>Polarella</taxon>
    </lineage>
</organism>
<accession>A0A813E8I0</accession>
<dbReference type="Proteomes" id="UP000654075">
    <property type="component" value="Unassembled WGS sequence"/>
</dbReference>
<name>A0A813E8I0_POLGL</name>
<dbReference type="EMBL" id="CAJNNV010006648">
    <property type="protein sequence ID" value="CAE8593888.1"/>
    <property type="molecule type" value="Genomic_DNA"/>
</dbReference>
<keyword evidence="3" id="KW-1185">Reference proteome</keyword>
<feature type="transmembrane region" description="Helical" evidence="1">
    <location>
        <begin position="63"/>
        <end position="83"/>
    </location>
</feature>
<keyword evidence="1" id="KW-1133">Transmembrane helix</keyword>
<feature type="non-terminal residue" evidence="2">
    <location>
        <position position="1"/>
    </location>
</feature>
<comment type="caution">
    <text evidence="2">The sequence shown here is derived from an EMBL/GenBank/DDBJ whole genome shotgun (WGS) entry which is preliminary data.</text>
</comment>
<feature type="transmembrane region" description="Helical" evidence="1">
    <location>
        <begin position="103"/>
        <end position="122"/>
    </location>
</feature>
<evidence type="ECO:0000313" key="2">
    <source>
        <dbReference type="EMBL" id="CAE8593888.1"/>
    </source>
</evidence>
<dbReference type="AlphaFoldDB" id="A0A813E8I0"/>
<gene>
    <name evidence="2" type="ORF">PGLA1383_LOCUS12472</name>
</gene>
<keyword evidence="1" id="KW-0472">Membrane</keyword>
<evidence type="ECO:0000313" key="3">
    <source>
        <dbReference type="Proteomes" id="UP000654075"/>
    </source>
</evidence>
<evidence type="ECO:0000256" key="1">
    <source>
        <dbReference type="SAM" id="Phobius"/>
    </source>
</evidence>
<proteinExistence type="predicted"/>